<dbReference type="STRING" id="708126.BW727_100406"/>
<evidence type="ECO:0000313" key="2">
    <source>
        <dbReference type="EMBL" id="AQS52799.1"/>
    </source>
</evidence>
<dbReference type="InterPro" id="IPR033469">
    <property type="entry name" value="CYTH-like_dom_sf"/>
</dbReference>
<dbReference type="EC" id="3.6.1.-" evidence="2"/>
<dbReference type="GO" id="GO:0016787">
    <property type="term" value="F:hydrolase activity"/>
    <property type="evidence" value="ECO:0007669"/>
    <property type="project" value="UniProtKB-KW"/>
</dbReference>
<dbReference type="Proteomes" id="UP000188993">
    <property type="component" value="Chromosome"/>
</dbReference>
<keyword evidence="2" id="KW-0378">Hydrolase</keyword>
<dbReference type="RefSeq" id="WP_062471365.1">
    <property type="nucleotide sequence ID" value="NZ_BBYN01000028.1"/>
</dbReference>
<dbReference type="PROSITE" id="PS51707">
    <property type="entry name" value="CYTH"/>
    <property type="match status" value="1"/>
</dbReference>
<accession>A0A1S6IMQ3</accession>
<evidence type="ECO:0000259" key="1">
    <source>
        <dbReference type="PROSITE" id="PS51707"/>
    </source>
</evidence>
<dbReference type="InterPro" id="IPR009195">
    <property type="entry name" value="Uncharacterised_YjbK"/>
</dbReference>
<dbReference type="PIRSF" id="PIRSF012526">
    <property type="entry name" value="CYTH_UCP012526"/>
    <property type="match status" value="1"/>
</dbReference>
<dbReference type="CDD" id="cd07762">
    <property type="entry name" value="CYTH-like_Pase_1"/>
    <property type="match status" value="1"/>
</dbReference>
<feature type="domain" description="CYTH" evidence="1">
    <location>
        <begin position="4"/>
        <end position="193"/>
    </location>
</feature>
<keyword evidence="3" id="KW-1185">Reference proteome</keyword>
<name>A0A1S6IMQ3_9LACT</name>
<dbReference type="Gene3D" id="2.40.320.10">
    <property type="entry name" value="Hypothetical Protein Pfu-838710-001"/>
    <property type="match status" value="1"/>
</dbReference>
<dbReference type="Pfam" id="PF01928">
    <property type="entry name" value="CYTH"/>
    <property type="match status" value="1"/>
</dbReference>
<organism evidence="2 3">
    <name type="scientific">Jeotgalibaca dankookensis</name>
    <dbReference type="NCBI Taxonomy" id="708126"/>
    <lineage>
        <taxon>Bacteria</taxon>
        <taxon>Bacillati</taxon>
        <taxon>Bacillota</taxon>
        <taxon>Bacilli</taxon>
        <taxon>Lactobacillales</taxon>
        <taxon>Carnobacteriaceae</taxon>
        <taxon>Jeotgalibaca</taxon>
    </lineage>
</organism>
<protein>
    <submittedName>
        <fullName evidence="2">Putative triphosphatase YjbK</fullName>
        <ecNumber evidence="2">3.6.1.-</ecNumber>
    </submittedName>
</protein>
<dbReference type="SMART" id="SM01118">
    <property type="entry name" value="CYTH"/>
    <property type="match status" value="1"/>
</dbReference>
<dbReference type="SUPFAM" id="SSF55154">
    <property type="entry name" value="CYTH-like phosphatases"/>
    <property type="match status" value="1"/>
</dbReference>
<gene>
    <name evidence="2" type="primary">yjbK</name>
    <name evidence="2" type="ORF">BW727_100406</name>
</gene>
<sequence length="193" mass="22456">MSHQIEKEFKNLLTKDEYEQLLTVFELDGKEPVHQINVYYDTADGQLRHQGMGLRIRIYDDFSEQTLKSPLGEHEMLETTDPLSLEEGNHLVRNGQLKLNGDVARLLKEKEIAIENIEPVGQLSTFRYIIPVPEGEFCLDASYYQDQNDYELEFETNDVEIGLPVFEKFLVKHGINRRKTLQKIARALNYPNK</sequence>
<dbReference type="AlphaFoldDB" id="A0A1S6IMQ3"/>
<reference evidence="2 3" key="1">
    <citation type="journal article" date="2014" name="Int. J. Syst. Evol. Microbiol.">
        <title>Jeotgalibaca dankookensis gen. nov., sp. nov., a member of the family Carnobacteriaceae, isolated from seujeot (Korean traditional food).</title>
        <authorList>
            <person name="Lee D.G."/>
            <person name="Trujillo M.E."/>
            <person name="Kang H."/>
            <person name="Ahn T.Y."/>
        </authorList>
    </citation>
    <scope>NUCLEOTIDE SEQUENCE [LARGE SCALE GENOMIC DNA]</scope>
    <source>
        <strain evidence="2 3">EX-07</strain>
    </source>
</reference>
<dbReference type="EMBL" id="CP019728">
    <property type="protein sequence ID" value="AQS52799.1"/>
    <property type="molecule type" value="Genomic_DNA"/>
</dbReference>
<dbReference type="OrthoDB" id="384378at2"/>
<dbReference type="InterPro" id="IPR023577">
    <property type="entry name" value="CYTH_domain"/>
</dbReference>
<evidence type="ECO:0000313" key="3">
    <source>
        <dbReference type="Proteomes" id="UP000188993"/>
    </source>
</evidence>
<proteinExistence type="predicted"/>
<dbReference type="KEGG" id="jda:BW727_100406"/>